<gene>
    <name evidence="2" type="ORF">SAE02_24430</name>
</gene>
<proteinExistence type="predicted"/>
<dbReference type="Proteomes" id="UP000321523">
    <property type="component" value="Unassembled WGS sequence"/>
</dbReference>
<feature type="chain" id="PRO_5022146781" evidence="1">
    <location>
        <begin position="21"/>
        <end position="321"/>
    </location>
</feature>
<reference evidence="2 3" key="1">
    <citation type="submission" date="2019-07" db="EMBL/GenBank/DDBJ databases">
        <title>Whole genome shotgun sequence of Skermanella aerolata NBRC 106429.</title>
        <authorList>
            <person name="Hosoyama A."/>
            <person name="Uohara A."/>
            <person name="Ohji S."/>
            <person name="Ichikawa N."/>
        </authorList>
    </citation>
    <scope>NUCLEOTIDE SEQUENCE [LARGE SCALE GENOMIC DNA]</scope>
    <source>
        <strain evidence="2 3">NBRC 106429</strain>
    </source>
</reference>
<protein>
    <submittedName>
        <fullName evidence="2">Uncharacterized protein</fullName>
    </submittedName>
</protein>
<evidence type="ECO:0000256" key="1">
    <source>
        <dbReference type="SAM" id="SignalP"/>
    </source>
</evidence>
<accession>A0A512DP85</accession>
<feature type="signal peptide" evidence="1">
    <location>
        <begin position="1"/>
        <end position="20"/>
    </location>
</feature>
<organism evidence="2 3">
    <name type="scientific">Skermanella aerolata</name>
    <dbReference type="NCBI Taxonomy" id="393310"/>
    <lineage>
        <taxon>Bacteria</taxon>
        <taxon>Pseudomonadati</taxon>
        <taxon>Pseudomonadota</taxon>
        <taxon>Alphaproteobacteria</taxon>
        <taxon>Rhodospirillales</taxon>
        <taxon>Azospirillaceae</taxon>
        <taxon>Skermanella</taxon>
    </lineage>
</organism>
<keyword evidence="3" id="KW-1185">Reference proteome</keyword>
<evidence type="ECO:0000313" key="3">
    <source>
        <dbReference type="Proteomes" id="UP000321523"/>
    </source>
</evidence>
<dbReference type="AlphaFoldDB" id="A0A512DP85"/>
<keyword evidence="1" id="KW-0732">Signal</keyword>
<comment type="caution">
    <text evidence="2">The sequence shown here is derived from an EMBL/GenBank/DDBJ whole genome shotgun (WGS) entry which is preliminary data.</text>
</comment>
<evidence type="ECO:0000313" key="2">
    <source>
        <dbReference type="EMBL" id="GEO38295.1"/>
    </source>
</evidence>
<sequence>MPVRVLAAAMFAVSSLPAEAAVTLLGGGPPGSIAEAIAAAVPGALPAGHPVVVEKPAPDASPLDALEHGRAAAAVLHGDIFRNAAKRSSAIADLEYFPLRRACFVLLVPIDSAADASALLAASAAPSGGTIDIGSAGSLTAGSWAVLSAAYPPLASIRTETRGGMRAVARLLNQQVSAVLLSSLEIVPGDVSTNAVIDGLARMIPLGDEALWQAADAAGLGYQRRQLTIEDAKDGGPKLTDEALCTDLGIAVSDAASPGISEAIAAAASEKRLSGDARSLVDSMYDLWSISVSEAAGAIGWALKKGGQAAQEIAPRWFARP</sequence>
<name>A0A512DP85_9PROT</name>
<dbReference type="OrthoDB" id="9957504at2"/>
<dbReference type="EMBL" id="BJYZ01000009">
    <property type="protein sequence ID" value="GEO38295.1"/>
    <property type="molecule type" value="Genomic_DNA"/>
</dbReference>
<dbReference type="RefSeq" id="WP_044428167.1">
    <property type="nucleotide sequence ID" value="NZ_BJYZ01000009.1"/>
</dbReference>